<dbReference type="OrthoDB" id="9777465at2"/>
<accession>A0A5A9W4Z1</accession>
<dbReference type="InterPro" id="IPR033940">
    <property type="entry name" value="IPMI_Swivel"/>
</dbReference>
<proteinExistence type="inferred from homology"/>
<dbReference type="SUPFAM" id="SSF52016">
    <property type="entry name" value="LeuD/IlvD-like"/>
    <property type="match status" value="1"/>
</dbReference>
<dbReference type="Gene3D" id="3.20.19.10">
    <property type="entry name" value="Aconitase, domain 4"/>
    <property type="match status" value="1"/>
</dbReference>
<feature type="domain" description="Aconitase A/isopropylmalate dehydratase small subunit swivel" evidence="11">
    <location>
        <begin position="1"/>
        <end position="131"/>
    </location>
</feature>
<dbReference type="GO" id="GO:0009316">
    <property type="term" value="C:3-isopropylmalate dehydratase complex"/>
    <property type="evidence" value="ECO:0007669"/>
    <property type="project" value="InterPro"/>
</dbReference>
<dbReference type="UniPathway" id="UPA00048">
    <property type="reaction ID" value="UER00071"/>
</dbReference>
<name>A0A5A9W4Z1_9GAMM</name>
<dbReference type="Pfam" id="PF00694">
    <property type="entry name" value="Aconitase_C"/>
    <property type="match status" value="1"/>
</dbReference>
<evidence type="ECO:0000256" key="1">
    <source>
        <dbReference type="ARBA" id="ARBA00000491"/>
    </source>
</evidence>
<organism evidence="12 13">
    <name type="scientific">Nitrincola tapanii</name>
    <dbReference type="NCBI Taxonomy" id="1708751"/>
    <lineage>
        <taxon>Bacteria</taxon>
        <taxon>Pseudomonadati</taxon>
        <taxon>Pseudomonadota</taxon>
        <taxon>Gammaproteobacteria</taxon>
        <taxon>Oceanospirillales</taxon>
        <taxon>Oceanospirillaceae</taxon>
        <taxon>Nitrincola</taxon>
    </lineage>
</organism>
<evidence type="ECO:0000256" key="9">
    <source>
        <dbReference type="ARBA" id="ARBA00023304"/>
    </source>
</evidence>
<comment type="catalytic activity">
    <reaction evidence="1 10">
        <text>(2R,3S)-3-isopropylmalate = (2S)-2-isopropylmalate</text>
        <dbReference type="Rhea" id="RHEA:32287"/>
        <dbReference type="ChEBI" id="CHEBI:1178"/>
        <dbReference type="ChEBI" id="CHEBI:35121"/>
        <dbReference type="EC" id="4.2.1.33"/>
    </reaction>
</comment>
<protein>
    <recommendedName>
        <fullName evidence="10">3-isopropylmalate dehydratase small subunit</fullName>
        <ecNumber evidence="10">4.2.1.33</ecNumber>
    </recommendedName>
    <alternativeName>
        <fullName evidence="10">Alpha-IPM isomerase</fullName>
        <shortName evidence="10">IPMI</shortName>
    </alternativeName>
    <alternativeName>
        <fullName evidence="10">Isopropylmalate isomerase</fullName>
    </alternativeName>
</protein>
<sequence>MKKFVEHQGIVAPLDRANVDTDMIIPKQFLKSIKRSGFGPNLFDELRYLDEGQPDQDCSGRPLNPDFVLNQARYQGTSILLARANFGCGSSREHAPWALEDFGIRAILAPSFADIFFNNSFKNGLLPIILTEAEIDQLFREVEAVPGYQLTIDLRNQAVIKPDGSRLPFEIDEFRKHCLLNGLDDIGLTLEHAQAIREYEAQRQQTAPWLFSN</sequence>
<keyword evidence="8 10" id="KW-0456">Lyase</keyword>
<evidence type="ECO:0000256" key="6">
    <source>
        <dbReference type="ARBA" id="ARBA00022430"/>
    </source>
</evidence>
<keyword evidence="6 10" id="KW-0432">Leucine biosynthesis</keyword>
<dbReference type="InterPro" id="IPR015928">
    <property type="entry name" value="Aconitase/3IPM_dehydase_swvl"/>
</dbReference>
<dbReference type="AlphaFoldDB" id="A0A5A9W4Z1"/>
<dbReference type="NCBIfam" id="NF002458">
    <property type="entry name" value="PRK01641.1"/>
    <property type="match status" value="1"/>
</dbReference>
<evidence type="ECO:0000313" key="13">
    <source>
        <dbReference type="Proteomes" id="UP000325302"/>
    </source>
</evidence>
<evidence type="ECO:0000256" key="5">
    <source>
        <dbReference type="ARBA" id="ARBA00011271"/>
    </source>
</evidence>
<evidence type="ECO:0000256" key="3">
    <source>
        <dbReference type="ARBA" id="ARBA00004729"/>
    </source>
</evidence>
<dbReference type="EMBL" id="SMRS01000002">
    <property type="protein sequence ID" value="KAA0875850.1"/>
    <property type="molecule type" value="Genomic_DNA"/>
</dbReference>
<comment type="pathway">
    <text evidence="3 10">Amino-acid biosynthesis; L-leucine biosynthesis; L-leucine from 3-methyl-2-oxobutanoate: step 2/4.</text>
</comment>
<dbReference type="HAMAP" id="MF_01031">
    <property type="entry name" value="LeuD_type1"/>
    <property type="match status" value="1"/>
</dbReference>
<dbReference type="FunFam" id="3.20.19.10:FF:000003">
    <property type="entry name" value="3-isopropylmalate dehydratase small subunit"/>
    <property type="match status" value="1"/>
</dbReference>
<evidence type="ECO:0000256" key="8">
    <source>
        <dbReference type="ARBA" id="ARBA00023239"/>
    </source>
</evidence>
<dbReference type="GO" id="GO:0003861">
    <property type="term" value="F:3-isopropylmalate dehydratase activity"/>
    <property type="evidence" value="ECO:0007669"/>
    <property type="project" value="UniProtKB-UniRule"/>
</dbReference>
<comment type="function">
    <text evidence="2 10">Catalyzes the isomerization between 2-isopropylmalate and 3-isopropylmalate, via the formation of 2-isopropylmaleate.</text>
</comment>
<comment type="similarity">
    <text evidence="4 10">Belongs to the LeuD family. LeuD type 1 subfamily.</text>
</comment>
<dbReference type="InterPro" id="IPR004431">
    <property type="entry name" value="3-IsopropMal_deHydase_ssu"/>
</dbReference>
<comment type="subunit">
    <text evidence="5 10">Heterodimer of LeuC and LeuD.</text>
</comment>
<keyword evidence="13" id="KW-1185">Reference proteome</keyword>
<reference evidence="12 13" key="1">
    <citation type="submission" date="2019-03" db="EMBL/GenBank/DDBJ databases">
        <title>Nitrincola sp. nov. isolated from an Indian soda lake.</title>
        <authorList>
            <person name="Joshi A."/>
            <person name="Thite S.V."/>
            <person name="Joseph N."/>
            <person name="Dhotre D."/>
            <person name="Moorthy M."/>
            <person name="Shouche Y.S."/>
        </authorList>
    </citation>
    <scope>NUCLEOTIDE SEQUENCE [LARGE SCALE GENOMIC DNA]</scope>
    <source>
        <strain evidence="12 13">MEB193</strain>
    </source>
</reference>
<gene>
    <name evidence="10 12" type="primary">leuD</name>
    <name evidence="12" type="ORF">E1H14_03970</name>
</gene>
<dbReference type="NCBIfam" id="TIGR00171">
    <property type="entry name" value="leuD"/>
    <property type="match status" value="1"/>
</dbReference>
<dbReference type="CDD" id="cd01577">
    <property type="entry name" value="IPMI_Swivel"/>
    <property type="match status" value="1"/>
</dbReference>
<keyword evidence="9 10" id="KW-0100">Branched-chain amino acid biosynthesis</keyword>
<dbReference type="PANTHER" id="PTHR43345:SF5">
    <property type="entry name" value="3-ISOPROPYLMALATE DEHYDRATASE SMALL SUBUNIT"/>
    <property type="match status" value="1"/>
</dbReference>
<dbReference type="Proteomes" id="UP000325302">
    <property type="component" value="Unassembled WGS sequence"/>
</dbReference>
<keyword evidence="7 10" id="KW-0028">Amino-acid biosynthesis</keyword>
<comment type="caution">
    <text evidence="12">The sequence shown here is derived from an EMBL/GenBank/DDBJ whole genome shotgun (WGS) entry which is preliminary data.</text>
</comment>
<dbReference type="RefSeq" id="WP_149390154.1">
    <property type="nucleotide sequence ID" value="NZ_SMRS01000002.1"/>
</dbReference>
<evidence type="ECO:0000256" key="4">
    <source>
        <dbReference type="ARBA" id="ARBA00009845"/>
    </source>
</evidence>
<evidence type="ECO:0000259" key="11">
    <source>
        <dbReference type="Pfam" id="PF00694"/>
    </source>
</evidence>
<evidence type="ECO:0000256" key="10">
    <source>
        <dbReference type="HAMAP-Rule" id="MF_01031"/>
    </source>
</evidence>
<evidence type="ECO:0000256" key="7">
    <source>
        <dbReference type="ARBA" id="ARBA00022605"/>
    </source>
</evidence>
<dbReference type="InterPro" id="IPR050075">
    <property type="entry name" value="LeuD"/>
</dbReference>
<dbReference type="GO" id="GO:0009098">
    <property type="term" value="P:L-leucine biosynthetic process"/>
    <property type="evidence" value="ECO:0007669"/>
    <property type="project" value="UniProtKB-UniRule"/>
</dbReference>
<dbReference type="InterPro" id="IPR000573">
    <property type="entry name" value="AconitaseA/IPMdHydase_ssu_swvl"/>
</dbReference>
<evidence type="ECO:0000256" key="2">
    <source>
        <dbReference type="ARBA" id="ARBA00002695"/>
    </source>
</evidence>
<dbReference type="PANTHER" id="PTHR43345">
    <property type="entry name" value="3-ISOPROPYLMALATE DEHYDRATASE SMALL SUBUNIT 2-RELATED-RELATED"/>
    <property type="match status" value="1"/>
</dbReference>
<evidence type="ECO:0000313" key="12">
    <source>
        <dbReference type="EMBL" id="KAA0875850.1"/>
    </source>
</evidence>
<dbReference type="EC" id="4.2.1.33" evidence="10"/>